<protein>
    <submittedName>
        <fullName evidence="1">Uncharacterized protein</fullName>
    </submittedName>
</protein>
<dbReference type="Proteomes" id="UP000678679">
    <property type="component" value="Chromosome 2"/>
</dbReference>
<gene>
    <name evidence="1" type="ORF">KMW28_23395</name>
</gene>
<accession>A0AAX1NCS3</accession>
<dbReference type="KEGG" id="fya:KMW28_23395"/>
<reference evidence="1 2" key="1">
    <citation type="submission" date="2021-05" db="EMBL/GenBank/DDBJ databases">
        <title>Comparative genomic studies on the polysaccharide-degrading batcterial strains of the Flammeovirga genus.</title>
        <authorList>
            <person name="Zewei F."/>
            <person name="Zheng Z."/>
            <person name="Yu L."/>
            <person name="Ruyue G."/>
            <person name="Yanhong M."/>
            <person name="Yuanyuan C."/>
            <person name="Jingyan G."/>
            <person name="Wenjun H."/>
        </authorList>
    </citation>
    <scope>NUCLEOTIDE SEQUENCE [LARGE SCALE GENOMIC DNA]</scope>
    <source>
        <strain evidence="1 2">NBRC:100898</strain>
    </source>
</reference>
<name>A0AAX1NCS3_9BACT</name>
<sequence length="126" mass="14177">MMKYSKPINRKLKAKEYNLLEHLFKLEAKHFLKTLPELVVIGRCGCGDDLCPTIQLGFSGQTEIIYGEILIDYFGISNKGNLIGVSVLGNKNQPTELEFWSIDGVEDVSEIPDIDTLKPLSKLMMD</sequence>
<keyword evidence="2" id="KW-1185">Reference proteome</keyword>
<evidence type="ECO:0000313" key="2">
    <source>
        <dbReference type="Proteomes" id="UP000678679"/>
    </source>
</evidence>
<evidence type="ECO:0000313" key="1">
    <source>
        <dbReference type="EMBL" id="QWG05368.1"/>
    </source>
</evidence>
<dbReference type="EMBL" id="CP076133">
    <property type="protein sequence ID" value="QWG05368.1"/>
    <property type="molecule type" value="Genomic_DNA"/>
</dbReference>
<proteinExistence type="predicted"/>
<dbReference type="AlphaFoldDB" id="A0AAX1NCS3"/>
<dbReference type="RefSeq" id="WP_169661976.1">
    <property type="nucleotide sequence ID" value="NZ_CP076133.1"/>
</dbReference>
<organism evidence="1 2">
    <name type="scientific">Flammeovirga yaeyamensis</name>
    <dbReference type="NCBI Taxonomy" id="367791"/>
    <lineage>
        <taxon>Bacteria</taxon>
        <taxon>Pseudomonadati</taxon>
        <taxon>Bacteroidota</taxon>
        <taxon>Cytophagia</taxon>
        <taxon>Cytophagales</taxon>
        <taxon>Flammeovirgaceae</taxon>
        <taxon>Flammeovirga</taxon>
    </lineage>
</organism>